<dbReference type="GO" id="GO:0007018">
    <property type="term" value="P:microtubule-based movement"/>
    <property type="evidence" value="ECO:0007669"/>
    <property type="project" value="InterPro"/>
</dbReference>
<evidence type="ECO:0000313" key="2">
    <source>
        <dbReference type="EMBL" id="CDW21989.1"/>
    </source>
</evidence>
<feature type="domain" description="Dynein heavy chain tail" evidence="1">
    <location>
        <begin position="121"/>
        <end position="579"/>
    </location>
</feature>
<protein>
    <recommendedName>
        <fullName evidence="1">Dynein heavy chain tail domain-containing protein</fullName>
    </recommendedName>
</protein>
<evidence type="ECO:0000259" key="1">
    <source>
        <dbReference type="Pfam" id="PF08385"/>
    </source>
</evidence>
<dbReference type="EMBL" id="HACA01004628">
    <property type="protein sequence ID" value="CDW21989.1"/>
    <property type="molecule type" value="Transcribed_RNA"/>
</dbReference>
<accession>A0A0K2T7C2</accession>
<dbReference type="GO" id="GO:0005858">
    <property type="term" value="C:axonemal dynein complex"/>
    <property type="evidence" value="ECO:0007669"/>
    <property type="project" value="TreeGrafter"/>
</dbReference>
<dbReference type="Pfam" id="PF08385">
    <property type="entry name" value="DHC_N1"/>
    <property type="match status" value="1"/>
</dbReference>
<dbReference type="GO" id="GO:0051959">
    <property type="term" value="F:dynein light intermediate chain binding"/>
    <property type="evidence" value="ECO:0007669"/>
    <property type="project" value="InterPro"/>
</dbReference>
<organism evidence="2">
    <name type="scientific">Lepeophtheirus salmonis</name>
    <name type="common">Salmon louse</name>
    <name type="synonym">Caligus salmonis</name>
    <dbReference type="NCBI Taxonomy" id="72036"/>
    <lineage>
        <taxon>Eukaryota</taxon>
        <taxon>Metazoa</taxon>
        <taxon>Ecdysozoa</taxon>
        <taxon>Arthropoda</taxon>
        <taxon>Crustacea</taxon>
        <taxon>Multicrustacea</taxon>
        <taxon>Hexanauplia</taxon>
        <taxon>Copepoda</taxon>
        <taxon>Siphonostomatoida</taxon>
        <taxon>Caligidae</taxon>
        <taxon>Lepeophtheirus</taxon>
    </lineage>
</organism>
<dbReference type="AlphaFoldDB" id="A0A0K2T7C2"/>
<reference evidence="2" key="1">
    <citation type="submission" date="2014-05" db="EMBL/GenBank/DDBJ databases">
        <authorList>
            <person name="Chronopoulou M."/>
        </authorList>
    </citation>
    <scope>NUCLEOTIDE SEQUENCE</scope>
    <source>
        <tissue evidence="2">Whole organism</tissue>
    </source>
</reference>
<feature type="non-terminal residue" evidence="2">
    <location>
        <position position="696"/>
    </location>
</feature>
<sequence length="696" mass="81496">MKPTVINEDNLKSEVFTSSMVNSPVSTLYYTLHSVYSPLLLSDSKWSNDFDPKLQSLLSELEKGLGSIVRQGEHNYNKNDSHEIPSASILSPSDEIQYWEELSQYAKRQDLRSMGAHFHEVLEPLGREFDNLKNLQIEEAIDVLESCHAVLDDLWKVEQWNYPQKRMNHLFDIIANSMTRFIQFKISSSIDIWKDPFSKVEALLLEGVNICDEVHDLCTKLTTIYWPNYGPYQWKGGSYAPERTKKMKNRLTEILSLRKTYKQITQLLSEDERLELQTSNIFEHFEGMNPIHYNPYTDSQWRSRVQRFEEGLSPTENLVSDKLKHYLKKAHSSHAIQALQEFKRYKELIKRKSIAKNLDVERESLLSKLQEYLRKEKVNFNDGNPKVPSLKDVQSPTINNVYFIRQLHAKLEDIQRTGETMLLDLSSWKLFDEQLKQFIAELSEYQKDQFDSWVRDNTEAIEEEDGLFLKTSQQVVYFEAGKDMKVSYNPRLIGLTREVRMLNVLGFAIPHKIQLATDLAKKFSKQAQQLDQIAVFHNTIGDRIIQSQKPMMLDSAIDLANCVRDQSNMTWDNSDLIQSYINALRSKVDDFARLNNRLSSYHKKVRDIVIKLMDTDLLNDNEIWKDSLKIIRQVFNDVELLGLNNLKSWRSHWDRQLFKALEHQYQIGLEGLNDHLPEIKVELTYRQRVVQFKPSL</sequence>
<dbReference type="InterPro" id="IPR013594">
    <property type="entry name" value="Dynein_heavy_tail"/>
</dbReference>
<dbReference type="OrthoDB" id="447173at2759"/>
<dbReference type="GO" id="GO:0045505">
    <property type="term" value="F:dynein intermediate chain binding"/>
    <property type="evidence" value="ECO:0007669"/>
    <property type="project" value="InterPro"/>
</dbReference>
<name>A0A0K2T7C2_LEPSM</name>
<proteinExistence type="predicted"/>
<dbReference type="InterPro" id="IPR026983">
    <property type="entry name" value="DHC"/>
</dbReference>
<dbReference type="PANTHER" id="PTHR46532">
    <property type="entry name" value="MALE FERTILITY FACTOR KL5"/>
    <property type="match status" value="1"/>
</dbReference>
<dbReference type="PANTHER" id="PTHR46532:SF15">
    <property type="entry name" value="CYTOPLASMIC DYNEIN 2 HEAVY CHAIN 1"/>
    <property type="match status" value="1"/>
</dbReference>